<feature type="region of interest" description="Disordered" evidence="1">
    <location>
        <begin position="1"/>
        <end position="26"/>
    </location>
</feature>
<accession>A0A2J8S3F6</accession>
<feature type="non-terminal residue" evidence="2">
    <location>
        <position position="52"/>
    </location>
</feature>
<organism evidence="2">
    <name type="scientific">Pongo abelii</name>
    <name type="common">Sumatran orangutan</name>
    <name type="synonym">Pongo pygmaeus abelii</name>
    <dbReference type="NCBI Taxonomy" id="9601"/>
    <lineage>
        <taxon>Eukaryota</taxon>
        <taxon>Metazoa</taxon>
        <taxon>Chordata</taxon>
        <taxon>Craniata</taxon>
        <taxon>Vertebrata</taxon>
        <taxon>Euteleostomi</taxon>
        <taxon>Mammalia</taxon>
        <taxon>Eutheria</taxon>
        <taxon>Euarchontoglires</taxon>
        <taxon>Primates</taxon>
        <taxon>Haplorrhini</taxon>
        <taxon>Catarrhini</taxon>
        <taxon>Hominidae</taxon>
        <taxon>Pongo</taxon>
    </lineage>
</organism>
<dbReference type="EMBL" id="NDHI03003614">
    <property type="protein sequence ID" value="PNJ15311.1"/>
    <property type="molecule type" value="Genomic_DNA"/>
</dbReference>
<reference evidence="2" key="1">
    <citation type="submission" date="2017-12" db="EMBL/GenBank/DDBJ databases">
        <title>High-resolution comparative analysis of great ape genomes.</title>
        <authorList>
            <person name="Pollen A."/>
            <person name="Hastie A."/>
            <person name="Hormozdiari F."/>
            <person name="Dougherty M."/>
            <person name="Liu R."/>
            <person name="Chaisson M."/>
            <person name="Hoppe E."/>
            <person name="Hill C."/>
            <person name="Pang A."/>
            <person name="Hillier L."/>
            <person name="Baker C."/>
            <person name="Armstrong J."/>
            <person name="Shendure J."/>
            <person name="Paten B."/>
            <person name="Wilson R."/>
            <person name="Chao H."/>
            <person name="Schneider V."/>
            <person name="Ventura M."/>
            <person name="Kronenberg Z."/>
            <person name="Murali S."/>
            <person name="Gordon D."/>
            <person name="Cantsilieris S."/>
            <person name="Munson K."/>
            <person name="Nelson B."/>
            <person name="Raja A."/>
            <person name="Underwood J."/>
            <person name="Diekhans M."/>
            <person name="Fiddes I."/>
            <person name="Haussler D."/>
            <person name="Eichler E."/>
        </authorList>
    </citation>
    <scope>NUCLEOTIDE SEQUENCE [LARGE SCALE GENOMIC DNA]</scope>
    <source>
        <strain evidence="2">Susie</strain>
    </source>
</reference>
<comment type="caution">
    <text evidence="2">The sequence shown here is derived from an EMBL/GenBank/DDBJ whole genome shotgun (WGS) entry which is preliminary data.</text>
</comment>
<proteinExistence type="predicted"/>
<evidence type="ECO:0000256" key="1">
    <source>
        <dbReference type="SAM" id="MobiDB-lite"/>
    </source>
</evidence>
<evidence type="ECO:0000313" key="2">
    <source>
        <dbReference type="EMBL" id="PNJ15311.1"/>
    </source>
</evidence>
<sequence length="52" mass="5684">MTAEEMKATESGAQSAPLPMEGVDISPKQDEGVLKIIGDLKRLLQRLSRGMR</sequence>
<name>A0A2J8S3F6_PONAB</name>
<dbReference type="EMBL" id="NDHI03003614">
    <property type="protein sequence ID" value="PNJ15312.1"/>
    <property type="molecule type" value="Genomic_DNA"/>
</dbReference>
<evidence type="ECO:0000313" key="3">
    <source>
        <dbReference type="EMBL" id="PNJ15312.1"/>
    </source>
</evidence>
<dbReference type="AlphaFoldDB" id="A0A2J8S3F6"/>
<gene>
    <name evidence="2" type="ORF">CR201_G0046508</name>
</gene>
<protein>
    <submittedName>
        <fullName evidence="2">FKBP4 isoform 6</fullName>
    </submittedName>
    <submittedName>
        <fullName evidence="3">FKBP4 isoform 8</fullName>
    </submittedName>
</protein>